<feature type="domain" description="HTH gntR-type" evidence="4">
    <location>
        <begin position="4"/>
        <end position="71"/>
    </location>
</feature>
<dbReference type="PROSITE" id="PS50949">
    <property type="entry name" value="HTH_GNTR"/>
    <property type="match status" value="1"/>
</dbReference>
<dbReference type="Gene3D" id="1.10.10.10">
    <property type="entry name" value="Winged helix-like DNA-binding domain superfamily/Winged helix DNA-binding domain"/>
    <property type="match status" value="1"/>
</dbReference>
<keyword evidence="6" id="KW-1185">Reference proteome</keyword>
<dbReference type="InterPro" id="IPR036388">
    <property type="entry name" value="WH-like_DNA-bd_sf"/>
</dbReference>
<keyword evidence="2" id="KW-0238">DNA-binding</keyword>
<dbReference type="SMART" id="SM00345">
    <property type="entry name" value="HTH_GNTR"/>
    <property type="match status" value="1"/>
</dbReference>
<organism evidence="5 6">
    <name type="scientific">Schleiferilactobacillus shenzhenensis LY-73</name>
    <dbReference type="NCBI Taxonomy" id="1231336"/>
    <lineage>
        <taxon>Bacteria</taxon>
        <taxon>Bacillati</taxon>
        <taxon>Bacillota</taxon>
        <taxon>Bacilli</taxon>
        <taxon>Lactobacillales</taxon>
        <taxon>Lactobacillaceae</taxon>
        <taxon>Schleiferilactobacillus</taxon>
    </lineage>
</organism>
<dbReference type="SUPFAM" id="SSF48008">
    <property type="entry name" value="GntR ligand-binding domain-like"/>
    <property type="match status" value="1"/>
</dbReference>
<dbReference type="PANTHER" id="PTHR43537:SF6">
    <property type="entry name" value="HTH-TYPE TRANSCRIPTIONAL REPRESSOR RSPR"/>
    <property type="match status" value="1"/>
</dbReference>
<dbReference type="EMBL" id="KI271588">
    <property type="protein sequence ID" value="ERL65247.1"/>
    <property type="molecule type" value="Genomic_DNA"/>
</dbReference>
<evidence type="ECO:0000259" key="4">
    <source>
        <dbReference type="PROSITE" id="PS50949"/>
    </source>
</evidence>
<name>U4TUZ6_9LACO</name>
<dbReference type="SMART" id="SM00895">
    <property type="entry name" value="FCD"/>
    <property type="match status" value="1"/>
</dbReference>
<reference evidence="6" key="1">
    <citation type="journal article" date="2013" name="Genome Announc.">
        <title>Whole-Genome Sequencing of Lactobacillus shenzhenensis Strain LY-73T.</title>
        <authorList>
            <person name="Lin Z."/>
            <person name="Liu Z."/>
            <person name="Yang R."/>
            <person name="Zou Y."/>
            <person name="Wan D."/>
            <person name="Chen J."/>
            <person name="Guo M."/>
            <person name="Zhao J."/>
            <person name="Fang C."/>
            <person name="Yang R."/>
            <person name="Liu F."/>
        </authorList>
    </citation>
    <scope>NUCLEOTIDE SEQUENCE [LARGE SCALE GENOMIC DNA]</scope>
    <source>
        <strain evidence="6">LY-73</strain>
    </source>
</reference>
<dbReference type="RefSeq" id="WP_022529507.1">
    <property type="nucleotide sequence ID" value="NZ_KI271588.1"/>
</dbReference>
<dbReference type="STRING" id="1231336.L248_2922"/>
<keyword evidence="1" id="KW-0805">Transcription regulation</keyword>
<dbReference type="PANTHER" id="PTHR43537">
    <property type="entry name" value="TRANSCRIPTIONAL REGULATOR, GNTR FAMILY"/>
    <property type="match status" value="1"/>
</dbReference>
<dbReference type="InterPro" id="IPR008920">
    <property type="entry name" value="TF_FadR/GntR_C"/>
</dbReference>
<sequence>MQTMNFQDEAYERLKDMILTLKLTPGQRVDKKELEQQLAIGATPIREAILRLRREGLFDVLPQSGTFVAKINLDQMYQGRFVRMTVEKEVIPQAADLLTPVQHAQLDQMLQLEAVILKSHDYVQFFQYDEQFHEFFYNAAHKHFVWEWLVTLNLQFDRYRYLRLSMQSLDWNLIYTQHQEIAAAVKAKDHAAIQRLVTEHLHMVDDDVQVVRAAYPDYFTPAQQ</sequence>
<dbReference type="HOGENOM" id="CLU_017584_5_2_9"/>
<evidence type="ECO:0000256" key="2">
    <source>
        <dbReference type="ARBA" id="ARBA00023125"/>
    </source>
</evidence>
<proteinExistence type="predicted"/>
<dbReference type="eggNOG" id="COG1802">
    <property type="taxonomic scope" value="Bacteria"/>
</dbReference>
<dbReference type="Pfam" id="PF07729">
    <property type="entry name" value="FCD"/>
    <property type="match status" value="1"/>
</dbReference>
<dbReference type="Proteomes" id="UP000030647">
    <property type="component" value="Unassembled WGS sequence"/>
</dbReference>
<dbReference type="Pfam" id="PF00392">
    <property type="entry name" value="GntR"/>
    <property type="match status" value="1"/>
</dbReference>
<dbReference type="SUPFAM" id="SSF46785">
    <property type="entry name" value="Winged helix' DNA-binding domain"/>
    <property type="match status" value="1"/>
</dbReference>
<evidence type="ECO:0000256" key="3">
    <source>
        <dbReference type="ARBA" id="ARBA00023163"/>
    </source>
</evidence>
<dbReference type="GO" id="GO:0003700">
    <property type="term" value="F:DNA-binding transcription factor activity"/>
    <property type="evidence" value="ECO:0007669"/>
    <property type="project" value="InterPro"/>
</dbReference>
<dbReference type="CDD" id="cd07377">
    <property type="entry name" value="WHTH_GntR"/>
    <property type="match status" value="1"/>
</dbReference>
<dbReference type="OrthoDB" id="574518at2"/>
<evidence type="ECO:0000313" key="6">
    <source>
        <dbReference type="Proteomes" id="UP000030647"/>
    </source>
</evidence>
<keyword evidence="3" id="KW-0804">Transcription</keyword>
<dbReference type="InterPro" id="IPR000524">
    <property type="entry name" value="Tscrpt_reg_HTH_GntR"/>
</dbReference>
<dbReference type="InterPro" id="IPR011711">
    <property type="entry name" value="GntR_C"/>
</dbReference>
<accession>U4TUZ6</accession>
<dbReference type="InterPro" id="IPR036390">
    <property type="entry name" value="WH_DNA-bd_sf"/>
</dbReference>
<dbReference type="AlphaFoldDB" id="U4TUZ6"/>
<dbReference type="GO" id="GO:0003677">
    <property type="term" value="F:DNA binding"/>
    <property type="evidence" value="ECO:0007669"/>
    <property type="project" value="UniProtKB-KW"/>
</dbReference>
<dbReference type="Gene3D" id="1.20.120.530">
    <property type="entry name" value="GntR ligand-binding domain-like"/>
    <property type="match status" value="1"/>
</dbReference>
<evidence type="ECO:0000256" key="1">
    <source>
        <dbReference type="ARBA" id="ARBA00023015"/>
    </source>
</evidence>
<protein>
    <recommendedName>
        <fullName evidence="4">HTH gntR-type domain-containing protein</fullName>
    </recommendedName>
</protein>
<evidence type="ECO:0000313" key="5">
    <source>
        <dbReference type="EMBL" id="ERL65247.1"/>
    </source>
</evidence>
<gene>
    <name evidence="5" type="ORF">L248_2922</name>
</gene>